<comment type="caution">
    <text evidence="1">The sequence shown here is derived from an EMBL/GenBank/DDBJ whole genome shotgun (WGS) entry which is preliminary data.</text>
</comment>
<evidence type="ECO:0008006" key="3">
    <source>
        <dbReference type="Google" id="ProtNLM"/>
    </source>
</evidence>
<dbReference type="Proteomes" id="UP001597112">
    <property type="component" value="Unassembled WGS sequence"/>
</dbReference>
<gene>
    <name evidence="1" type="ORF">ACFQ21_16660</name>
</gene>
<keyword evidence="2" id="KW-1185">Reference proteome</keyword>
<evidence type="ECO:0000313" key="1">
    <source>
        <dbReference type="EMBL" id="MFD1000960.1"/>
    </source>
</evidence>
<sequence length="185" mass="20646">MLIITHPRIADLGKPRIVMIGGGAGGLAAYKEWKASKTQNVRDAYSQNSLPLFVYPNVVSNPIASSFYTYIGRQKRFLNHLVEATPRLVQGMVDKAASNTWRYLRQTGVNLYMIGNVISGKTPKILPDNMLNLHPGSNRLVWKFTPVLPVTNFLDKLCVRAGLTSYILYIKSNRLIIARLKGCAL</sequence>
<dbReference type="EMBL" id="JBHTKA010000007">
    <property type="protein sequence ID" value="MFD1000960.1"/>
    <property type="molecule type" value="Genomic_DNA"/>
</dbReference>
<name>A0ABW3K3X3_9BACT</name>
<evidence type="ECO:0000313" key="2">
    <source>
        <dbReference type="Proteomes" id="UP001597112"/>
    </source>
</evidence>
<protein>
    <recommendedName>
        <fullName evidence="3">FAD/NAD(P)-binding domain-containing protein</fullName>
    </recommendedName>
</protein>
<organism evidence="1 2">
    <name type="scientific">Ohtaekwangia kribbensis</name>
    <dbReference type="NCBI Taxonomy" id="688913"/>
    <lineage>
        <taxon>Bacteria</taxon>
        <taxon>Pseudomonadati</taxon>
        <taxon>Bacteroidota</taxon>
        <taxon>Cytophagia</taxon>
        <taxon>Cytophagales</taxon>
        <taxon>Fulvivirgaceae</taxon>
        <taxon>Ohtaekwangia</taxon>
    </lineage>
</organism>
<dbReference type="RefSeq" id="WP_377580414.1">
    <property type="nucleotide sequence ID" value="NZ_JBHTKA010000007.1"/>
</dbReference>
<reference evidence="2" key="1">
    <citation type="journal article" date="2019" name="Int. J. Syst. Evol. Microbiol.">
        <title>The Global Catalogue of Microorganisms (GCM) 10K type strain sequencing project: providing services to taxonomists for standard genome sequencing and annotation.</title>
        <authorList>
            <consortium name="The Broad Institute Genomics Platform"/>
            <consortium name="The Broad Institute Genome Sequencing Center for Infectious Disease"/>
            <person name="Wu L."/>
            <person name="Ma J."/>
        </authorList>
    </citation>
    <scope>NUCLEOTIDE SEQUENCE [LARGE SCALE GENOMIC DNA]</scope>
    <source>
        <strain evidence="2">CCUG 58938</strain>
    </source>
</reference>
<proteinExistence type="predicted"/>
<accession>A0ABW3K3X3</accession>